<dbReference type="Proteomes" id="UP000326396">
    <property type="component" value="Linkage Group LG2"/>
</dbReference>
<evidence type="ECO:0000256" key="2">
    <source>
        <dbReference type="ARBA" id="ARBA00022737"/>
    </source>
</evidence>
<dbReference type="Gene3D" id="3.80.10.10">
    <property type="entry name" value="Ribonuclease Inhibitor"/>
    <property type="match status" value="1"/>
</dbReference>
<keyword evidence="1" id="KW-0433">Leucine-rich repeat</keyword>
<protein>
    <recommendedName>
        <fullName evidence="3">Leucine-rich repeat-containing N-terminal plant-type domain-containing protein</fullName>
    </recommendedName>
</protein>
<dbReference type="EMBL" id="SZYD01000012">
    <property type="protein sequence ID" value="KAD4585437.1"/>
    <property type="molecule type" value="Genomic_DNA"/>
</dbReference>
<dbReference type="InterPro" id="IPR013210">
    <property type="entry name" value="LRR_N_plant-typ"/>
</dbReference>
<keyword evidence="5" id="KW-1185">Reference proteome</keyword>
<dbReference type="OrthoDB" id="1738872at2759"/>
<evidence type="ECO:0000256" key="1">
    <source>
        <dbReference type="ARBA" id="ARBA00022614"/>
    </source>
</evidence>
<gene>
    <name evidence="4" type="ORF">E3N88_23038</name>
</gene>
<evidence type="ECO:0000259" key="3">
    <source>
        <dbReference type="Pfam" id="PF08263"/>
    </source>
</evidence>
<feature type="domain" description="Leucine-rich repeat-containing N-terminal plant-type" evidence="3">
    <location>
        <begin position="12"/>
        <end position="57"/>
    </location>
</feature>
<dbReference type="SUPFAM" id="SSF52058">
    <property type="entry name" value="L domain-like"/>
    <property type="match status" value="1"/>
</dbReference>
<dbReference type="PANTHER" id="PTHR48057:SF30">
    <property type="entry name" value="DNA-DAMAGE-REPAIR_TOLERATION DRT100-LIKE PROTEIN"/>
    <property type="match status" value="1"/>
</dbReference>
<dbReference type="Pfam" id="PF08263">
    <property type="entry name" value="LRRNT_2"/>
    <property type="match status" value="1"/>
</dbReference>
<evidence type="ECO:0000313" key="5">
    <source>
        <dbReference type="Proteomes" id="UP000326396"/>
    </source>
</evidence>
<keyword evidence="2" id="KW-0677">Repeat</keyword>
<dbReference type="InterPro" id="IPR052595">
    <property type="entry name" value="LRRC69/RLP"/>
</dbReference>
<sequence length="258" mass="29734">MVGWAHEGIFVEEERKALLEIKASLVEVSKSYNDNLLPSWVVDDGSNYCDWERINCNSTFSSDIDNYKYVTDLSLGNMFSIEDNDGYSYYETDGNKGMIWSLNFSLFLHFKMLRRLDLSSNFIGNTFHVTTGLEILSGLKKLENLNLSCNFIEPNNLFPLLSQFTSLKVLNLSYINGYEGDSPTYGTLFVFQFKLSFCYIKRIQDTKIDTQNTNLLLRIDISEFHIPENIEVLDLTRSGFYGTLQIHGNCIYHLQSFL</sequence>
<comment type="caution">
    <text evidence="4">The sequence shown here is derived from an EMBL/GenBank/DDBJ whole genome shotgun (WGS) entry which is preliminary data.</text>
</comment>
<name>A0A5N6NDV5_9ASTR</name>
<accession>A0A5N6NDV5</accession>
<dbReference type="AlphaFoldDB" id="A0A5N6NDV5"/>
<dbReference type="PANTHER" id="PTHR48057">
    <property type="entry name" value="LEUCINE-RICH REPEAT SERINE/THREONINE-PROTEIN KINASE 1"/>
    <property type="match status" value="1"/>
</dbReference>
<organism evidence="4 5">
    <name type="scientific">Mikania micrantha</name>
    <name type="common">bitter vine</name>
    <dbReference type="NCBI Taxonomy" id="192012"/>
    <lineage>
        <taxon>Eukaryota</taxon>
        <taxon>Viridiplantae</taxon>
        <taxon>Streptophyta</taxon>
        <taxon>Embryophyta</taxon>
        <taxon>Tracheophyta</taxon>
        <taxon>Spermatophyta</taxon>
        <taxon>Magnoliopsida</taxon>
        <taxon>eudicotyledons</taxon>
        <taxon>Gunneridae</taxon>
        <taxon>Pentapetalae</taxon>
        <taxon>asterids</taxon>
        <taxon>campanulids</taxon>
        <taxon>Asterales</taxon>
        <taxon>Asteraceae</taxon>
        <taxon>Asteroideae</taxon>
        <taxon>Heliantheae alliance</taxon>
        <taxon>Eupatorieae</taxon>
        <taxon>Mikania</taxon>
    </lineage>
</organism>
<proteinExistence type="predicted"/>
<reference evidence="4 5" key="1">
    <citation type="submission" date="2019-05" db="EMBL/GenBank/DDBJ databases">
        <title>Mikania micrantha, genome provides insights into the molecular mechanism of rapid growth.</title>
        <authorList>
            <person name="Liu B."/>
        </authorList>
    </citation>
    <scope>NUCLEOTIDE SEQUENCE [LARGE SCALE GENOMIC DNA]</scope>
    <source>
        <strain evidence="4">NLD-2019</strain>
        <tissue evidence="4">Leaf</tissue>
    </source>
</reference>
<evidence type="ECO:0000313" key="4">
    <source>
        <dbReference type="EMBL" id="KAD4585437.1"/>
    </source>
</evidence>
<dbReference type="InterPro" id="IPR032675">
    <property type="entry name" value="LRR_dom_sf"/>
</dbReference>